<dbReference type="PANTHER" id="PTHR11808">
    <property type="entry name" value="TRANS-SULFURATION ENZYME FAMILY MEMBER"/>
    <property type="match status" value="1"/>
</dbReference>
<dbReference type="EMBL" id="LK052960">
    <property type="protein sequence ID" value="CDR49284.1"/>
    <property type="molecule type" value="Genomic_DNA"/>
</dbReference>
<evidence type="ECO:0000256" key="3">
    <source>
        <dbReference type="PIRSR" id="PIRSR001434-2"/>
    </source>
</evidence>
<dbReference type="Gene3D" id="3.90.1150.10">
    <property type="entry name" value="Aspartate Aminotransferase, domain 1"/>
    <property type="match status" value="1"/>
</dbReference>
<dbReference type="OrthoDB" id="3512640at2759"/>
<keyword evidence="2 3" id="KW-0663">Pyridoxal phosphate</keyword>
<dbReference type="InterPro" id="IPR015421">
    <property type="entry name" value="PyrdxlP-dep_Trfase_major"/>
</dbReference>
<dbReference type="GO" id="GO:0016846">
    <property type="term" value="F:carbon-sulfur lyase activity"/>
    <property type="evidence" value="ECO:0007669"/>
    <property type="project" value="TreeGrafter"/>
</dbReference>
<evidence type="ECO:0000256" key="4">
    <source>
        <dbReference type="RuleBase" id="RU362118"/>
    </source>
</evidence>
<comment type="similarity">
    <text evidence="4">Belongs to the trans-sulfuration enzymes family.</text>
</comment>
<dbReference type="InterPro" id="IPR015422">
    <property type="entry name" value="PyrdxlP-dep_Trfase_small"/>
</dbReference>
<evidence type="ECO:0000256" key="1">
    <source>
        <dbReference type="ARBA" id="ARBA00001933"/>
    </source>
</evidence>
<dbReference type="SUPFAM" id="SSF53383">
    <property type="entry name" value="PLP-dependent transferases"/>
    <property type="match status" value="1"/>
</dbReference>
<dbReference type="InterPro" id="IPR015424">
    <property type="entry name" value="PyrdxlP-dep_Trfase"/>
</dbReference>
<organism evidence="5">
    <name type="scientific">Rhodotorula toruloides</name>
    <name type="common">Yeast</name>
    <name type="synonym">Rhodosporidium toruloides</name>
    <dbReference type="NCBI Taxonomy" id="5286"/>
    <lineage>
        <taxon>Eukaryota</taxon>
        <taxon>Fungi</taxon>
        <taxon>Dikarya</taxon>
        <taxon>Basidiomycota</taxon>
        <taxon>Pucciniomycotina</taxon>
        <taxon>Microbotryomycetes</taxon>
        <taxon>Sporidiobolales</taxon>
        <taxon>Sporidiobolaceae</taxon>
        <taxon>Rhodotorula</taxon>
    </lineage>
</organism>
<feature type="modified residue" description="N6-(pyridoxal phosphate)lysine" evidence="3">
    <location>
        <position position="209"/>
    </location>
</feature>
<dbReference type="GO" id="GO:0030170">
    <property type="term" value="F:pyridoxal phosphate binding"/>
    <property type="evidence" value="ECO:0007669"/>
    <property type="project" value="InterPro"/>
</dbReference>
<comment type="cofactor">
    <cofactor evidence="1 4">
        <name>pyridoxal 5'-phosphate</name>
        <dbReference type="ChEBI" id="CHEBI:597326"/>
    </cofactor>
</comment>
<dbReference type="PIRSF" id="PIRSF001434">
    <property type="entry name" value="CGS"/>
    <property type="match status" value="1"/>
</dbReference>
<gene>
    <name evidence="5" type="ORF">RHTO0S_25e00430g</name>
</gene>
<dbReference type="GO" id="GO:0005737">
    <property type="term" value="C:cytoplasm"/>
    <property type="evidence" value="ECO:0007669"/>
    <property type="project" value="TreeGrafter"/>
</dbReference>
<dbReference type="AlphaFoldDB" id="A0A061BMR5"/>
<protein>
    <submittedName>
        <fullName evidence="5">RHTO0S25e00430g1_1</fullName>
    </submittedName>
</protein>
<dbReference type="Gene3D" id="3.40.640.10">
    <property type="entry name" value="Type I PLP-dependent aspartate aminotransferase-like (Major domain)"/>
    <property type="match status" value="1"/>
</dbReference>
<reference evidence="5" key="1">
    <citation type="journal article" date="2014" name="Genome Announc.">
        <title>Draft genome sequence of Rhodosporidium toruloides CECT1137, an oleaginous yeast of biotechnological interest.</title>
        <authorList>
            <person name="Morin N."/>
            <person name="Calcas X."/>
            <person name="Devillers H."/>
            <person name="Durrens P."/>
            <person name="Sherman D.J."/>
            <person name="Nicaud J.-M."/>
            <person name="Neuveglise C."/>
        </authorList>
    </citation>
    <scope>NUCLEOTIDE SEQUENCE</scope>
    <source>
        <strain evidence="5">CECT1137</strain>
    </source>
</reference>
<dbReference type="InterPro" id="IPR054542">
    <property type="entry name" value="Cys_met_metab_PP"/>
</dbReference>
<sequence>MAPDAKAGLATRSIHHDSYLSGPEVAANISTTTTFRHPSPEEIASKPEGYYSDKWDASEPSRDIYSRYTQPTLTRVERALSSIVGQPTVVYPSGISAFFAVLLLVRPDVVAITEGYHGCHASLEVYRRLRGEDHVSVIKLDDEYPSGKKLLCWVETPLNPTGESRSIAAYAKRARAVGGTVGVDATFAPPPLQDPFKWGADVVMHSGTKYFAGHSDTLCGTVSVRNKEDWLKLWHDRTYTGSNIGSLDTWLLLRSLRTLSVRVNRQSATATALAQWLASLTRAESGSDLDGPGGVVEKVWHTSLQEDRAELLGEGKQMEKGPATFGMLLKKPEYATHLPHSLKFFVPATSLGGVESLIEQRSLSDPNADPRLIRLSIGLEDFEDLKRDLIQGFRKVVQIEQGKVSKL</sequence>
<dbReference type="PROSITE" id="PS00868">
    <property type="entry name" value="CYS_MET_METAB_PP"/>
    <property type="match status" value="1"/>
</dbReference>
<dbReference type="PANTHER" id="PTHR11808:SF35">
    <property type="entry name" value="CYSTATHIONINE GAMMA-SYNTHASE (AFU_ORTHOLOGUE AFUA_7G01590)"/>
    <property type="match status" value="1"/>
</dbReference>
<dbReference type="GO" id="GO:0019346">
    <property type="term" value="P:transsulfuration"/>
    <property type="evidence" value="ECO:0007669"/>
    <property type="project" value="InterPro"/>
</dbReference>
<evidence type="ECO:0000313" key="5">
    <source>
        <dbReference type="EMBL" id="CDR49284.1"/>
    </source>
</evidence>
<name>A0A061BMR5_RHOTO</name>
<accession>A0A061BMR5</accession>
<evidence type="ECO:0000256" key="2">
    <source>
        <dbReference type="ARBA" id="ARBA00022898"/>
    </source>
</evidence>
<dbReference type="InterPro" id="IPR000277">
    <property type="entry name" value="Cys/Met-Metab_PyrdxlP-dep_enz"/>
</dbReference>
<proteinExistence type="inferred from homology"/>
<dbReference type="Pfam" id="PF01053">
    <property type="entry name" value="Cys_Met_Meta_PP"/>
    <property type="match status" value="1"/>
</dbReference>